<evidence type="ECO:0000256" key="2">
    <source>
        <dbReference type="ARBA" id="ARBA00022723"/>
    </source>
</evidence>
<protein>
    <submittedName>
        <fullName evidence="9">Uncharacterized metalloprotease yggG</fullName>
        <ecNumber evidence="9">3.4.24.-</ecNumber>
    </submittedName>
</protein>
<proteinExistence type="inferred from homology"/>
<evidence type="ECO:0000313" key="9">
    <source>
        <dbReference type="EMBL" id="STQ87670.1"/>
    </source>
</evidence>
<dbReference type="InterPro" id="IPR051156">
    <property type="entry name" value="Mito/Outer_Membr_Metalloprot"/>
</dbReference>
<evidence type="ECO:0000256" key="7">
    <source>
        <dbReference type="SAM" id="SignalP"/>
    </source>
</evidence>
<reference evidence="9 10" key="1">
    <citation type="submission" date="2018-06" db="EMBL/GenBank/DDBJ databases">
        <authorList>
            <consortium name="Pathogen Informatics"/>
            <person name="Doyle S."/>
        </authorList>
    </citation>
    <scope>NUCLEOTIDE SEQUENCE [LARGE SCALE GENOMIC DNA]</scope>
    <source>
        <strain evidence="9 10">NCTC13156</strain>
    </source>
</reference>
<sequence length="249" mass="27895">MNLYFSFKRVLSIASIFFLCACSSTLYTDRTQLMLLDQQQEVALGEQSANEILKSSKLSNNAKQRAMVNRVGQKIAAVADRPDFKWEFYLLENNQQNAFCLPGGKVFVYSGIMELIENDDELAVVISHEVGHTILRHGAERMSMQMLQQLGGSLLSALLGNQYSEYSGLFNKAYNIGSNVGIMLPFSRSHELEADKVGIILMQKAGYNPKAALNFWQKMSAGKQSSSDFFSTHPSDSTRIQEIQKILQN</sequence>
<dbReference type="Gene3D" id="3.30.2010.10">
    <property type="entry name" value="Metalloproteases ('zincins'), catalytic domain"/>
    <property type="match status" value="1"/>
</dbReference>
<evidence type="ECO:0000259" key="8">
    <source>
        <dbReference type="Pfam" id="PF01435"/>
    </source>
</evidence>
<evidence type="ECO:0000256" key="4">
    <source>
        <dbReference type="ARBA" id="ARBA00022833"/>
    </source>
</evidence>
<evidence type="ECO:0000256" key="6">
    <source>
        <dbReference type="RuleBase" id="RU003983"/>
    </source>
</evidence>
<dbReference type="PANTHER" id="PTHR22726">
    <property type="entry name" value="METALLOENDOPEPTIDASE OMA1"/>
    <property type="match status" value="1"/>
</dbReference>
<keyword evidence="4 6" id="KW-0862">Zinc</keyword>
<dbReference type="GO" id="GO:0004222">
    <property type="term" value="F:metalloendopeptidase activity"/>
    <property type="evidence" value="ECO:0007669"/>
    <property type="project" value="InterPro"/>
</dbReference>
<keyword evidence="2" id="KW-0479">Metal-binding</keyword>
<comment type="similarity">
    <text evidence="6">Belongs to the peptidase M48 family.</text>
</comment>
<dbReference type="InterPro" id="IPR001915">
    <property type="entry name" value="Peptidase_M48"/>
</dbReference>
<gene>
    <name evidence="9" type="primary">yggG</name>
    <name evidence="9" type="ORF">NCTC13156_00489</name>
</gene>
<organism evidence="9 10">
    <name type="scientific">Helicobacter pullorum</name>
    <dbReference type="NCBI Taxonomy" id="35818"/>
    <lineage>
        <taxon>Bacteria</taxon>
        <taxon>Pseudomonadati</taxon>
        <taxon>Campylobacterota</taxon>
        <taxon>Epsilonproteobacteria</taxon>
        <taxon>Campylobacterales</taxon>
        <taxon>Helicobacteraceae</taxon>
        <taxon>Helicobacter</taxon>
    </lineage>
</organism>
<keyword evidence="3 6" id="KW-0378">Hydrolase</keyword>
<keyword evidence="7" id="KW-0732">Signal</keyword>
<dbReference type="EC" id="3.4.24.-" evidence="9"/>
<dbReference type="GO" id="GO:0016020">
    <property type="term" value="C:membrane"/>
    <property type="evidence" value="ECO:0007669"/>
    <property type="project" value="TreeGrafter"/>
</dbReference>
<evidence type="ECO:0000256" key="1">
    <source>
        <dbReference type="ARBA" id="ARBA00022670"/>
    </source>
</evidence>
<dbReference type="Proteomes" id="UP000255269">
    <property type="component" value="Unassembled WGS sequence"/>
</dbReference>
<evidence type="ECO:0000313" key="10">
    <source>
        <dbReference type="Proteomes" id="UP000255269"/>
    </source>
</evidence>
<feature type="domain" description="Peptidase M48" evidence="8">
    <location>
        <begin position="63"/>
        <end position="246"/>
    </location>
</feature>
<dbReference type="AlphaFoldDB" id="A0A377PYT5"/>
<dbReference type="Pfam" id="PF01435">
    <property type="entry name" value="Peptidase_M48"/>
    <property type="match status" value="1"/>
</dbReference>
<evidence type="ECO:0000256" key="3">
    <source>
        <dbReference type="ARBA" id="ARBA00022801"/>
    </source>
</evidence>
<accession>A0A377PYT5</accession>
<keyword evidence="1 6" id="KW-0645">Protease</keyword>
<name>A0A377PYT5_9HELI</name>
<feature type="signal peptide" evidence="7">
    <location>
        <begin position="1"/>
        <end position="28"/>
    </location>
</feature>
<dbReference type="PANTHER" id="PTHR22726:SF1">
    <property type="entry name" value="METALLOENDOPEPTIDASE OMA1, MITOCHONDRIAL"/>
    <property type="match status" value="1"/>
</dbReference>
<dbReference type="CDD" id="cd07331">
    <property type="entry name" value="M48C_Oma1_like"/>
    <property type="match status" value="1"/>
</dbReference>
<dbReference type="RefSeq" id="WP_220176469.1">
    <property type="nucleotide sequence ID" value="NZ_UGJF01000001.1"/>
</dbReference>
<evidence type="ECO:0000256" key="5">
    <source>
        <dbReference type="ARBA" id="ARBA00023049"/>
    </source>
</evidence>
<comment type="cofactor">
    <cofactor evidence="6">
        <name>Zn(2+)</name>
        <dbReference type="ChEBI" id="CHEBI:29105"/>
    </cofactor>
    <text evidence="6">Binds 1 zinc ion per subunit.</text>
</comment>
<dbReference type="GO" id="GO:0051603">
    <property type="term" value="P:proteolysis involved in protein catabolic process"/>
    <property type="evidence" value="ECO:0007669"/>
    <property type="project" value="TreeGrafter"/>
</dbReference>
<dbReference type="GO" id="GO:0046872">
    <property type="term" value="F:metal ion binding"/>
    <property type="evidence" value="ECO:0007669"/>
    <property type="project" value="UniProtKB-KW"/>
</dbReference>
<feature type="chain" id="PRO_5016928230" evidence="7">
    <location>
        <begin position="29"/>
        <end position="249"/>
    </location>
</feature>
<keyword evidence="5 6" id="KW-0482">Metalloprotease</keyword>
<dbReference type="EMBL" id="UGJF01000001">
    <property type="protein sequence ID" value="STQ87670.1"/>
    <property type="molecule type" value="Genomic_DNA"/>
</dbReference>